<name>W4LZE9_9BACT</name>
<feature type="compositionally biased region" description="Basic and acidic residues" evidence="1">
    <location>
        <begin position="18"/>
        <end position="36"/>
    </location>
</feature>
<feature type="region of interest" description="Disordered" evidence="1">
    <location>
        <begin position="1"/>
        <end position="36"/>
    </location>
</feature>
<dbReference type="Proteomes" id="UP000019140">
    <property type="component" value="Unassembled WGS sequence"/>
</dbReference>
<dbReference type="AlphaFoldDB" id="W4LZE9"/>
<sequence>MKRYAKKQAKATKRRRLKAQERKNQCCASHESKYPC</sequence>
<accession>W4LZE9</accession>
<dbReference type="HOGENOM" id="CLU_3355187_0_0_7"/>
<comment type="caution">
    <text evidence="2">The sequence shown here is derived from an EMBL/GenBank/DDBJ whole genome shotgun (WGS) entry which is preliminary data.</text>
</comment>
<organism evidence="2 3">
    <name type="scientific">Candidatus Entotheonella gemina</name>
    <dbReference type="NCBI Taxonomy" id="1429439"/>
    <lineage>
        <taxon>Bacteria</taxon>
        <taxon>Pseudomonadati</taxon>
        <taxon>Nitrospinota/Tectimicrobiota group</taxon>
        <taxon>Candidatus Tectimicrobiota</taxon>
        <taxon>Candidatus Entotheonellia</taxon>
        <taxon>Candidatus Entotheonellales</taxon>
        <taxon>Candidatus Entotheonellaceae</taxon>
        <taxon>Candidatus Entotheonella</taxon>
    </lineage>
</organism>
<protein>
    <submittedName>
        <fullName evidence="2">Uncharacterized protein</fullName>
    </submittedName>
</protein>
<evidence type="ECO:0000313" key="2">
    <source>
        <dbReference type="EMBL" id="ETX02762.1"/>
    </source>
</evidence>
<dbReference type="EMBL" id="AZHX01001494">
    <property type="protein sequence ID" value="ETX02762.1"/>
    <property type="molecule type" value="Genomic_DNA"/>
</dbReference>
<evidence type="ECO:0000313" key="3">
    <source>
        <dbReference type="Proteomes" id="UP000019140"/>
    </source>
</evidence>
<reference evidence="2 3" key="1">
    <citation type="journal article" date="2014" name="Nature">
        <title>An environmental bacterial taxon with a large and distinct metabolic repertoire.</title>
        <authorList>
            <person name="Wilson M.C."/>
            <person name="Mori T."/>
            <person name="Ruckert C."/>
            <person name="Uria A.R."/>
            <person name="Helf M.J."/>
            <person name="Takada K."/>
            <person name="Gernert C."/>
            <person name="Steffens U.A."/>
            <person name="Heycke N."/>
            <person name="Schmitt S."/>
            <person name="Rinke C."/>
            <person name="Helfrich E.J."/>
            <person name="Brachmann A.O."/>
            <person name="Gurgui C."/>
            <person name="Wakimoto T."/>
            <person name="Kracht M."/>
            <person name="Crusemann M."/>
            <person name="Hentschel U."/>
            <person name="Abe I."/>
            <person name="Matsunaga S."/>
            <person name="Kalinowski J."/>
            <person name="Takeyama H."/>
            <person name="Piel J."/>
        </authorList>
    </citation>
    <scope>NUCLEOTIDE SEQUENCE [LARGE SCALE GENOMIC DNA]</scope>
    <source>
        <strain evidence="3">TSY2</strain>
    </source>
</reference>
<keyword evidence="3" id="KW-1185">Reference proteome</keyword>
<proteinExistence type="predicted"/>
<feature type="compositionally biased region" description="Basic residues" evidence="1">
    <location>
        <begin position="1"/>
        <end position="17"/>
    </location>
</feature>
<gene>
    <name evidence="2" type="ORF">ETSY2_34830</name>
</gene>
<evidence type="ECO:0000256" key="1">
    <source>
        <dbReference type="SAM" id="MobiDB-lite"/>
    </source>
</evidence>